<dbReference type="CDD" id="cd00761">
    <property type="entry name" value="Glyco_tranf_GTA_type"/>
    <property type="match status" value="1"/>
</dbReference>
<dbReference type="Proteomes" id="UP000838686">
    <property type="component" value="Unassembled WGS sequence"/>
</dbReference>
<sequence length="532" mass="61936">MPEDKTTVLIGCPVYQKPAILRETLSSLLRLDTGSFEVSFIFIDDNRDERSSGLLRLFAHTASRVSLIPSANRSRDEYVRTEEAHYWNEGLIWKVAGFKNDMIQHALQEQFDYLFLLDSDLVLHPDTLHCLVRADRDIVSEIFWTRWQPNAAPQPQVWLRDEYEQFERQRGEKLSDTESASRYNQFIAQLRTPGLYEVGGLGACTLISRHALLGGVHFGPISNLSFWGEDRHFCIRAAALGFKLFVDTHCPAYHIYRDSDLAGVAEHQLEASHGRSIDSANAAVFHSQSRTLIAPRPQTNSEAALTLTMVVKDEGSRYLRRALTSHLPYIHAAVIIDDGSSDDTAEICQELLKDIPLRLVRNTDSKFVNEVELRKQQWSETLKTNPEWILNLDADEIFEAKFADALPDMLNQTAIDLYCFRLFDFWNETHYRDDLYWRAHLTYRPFLFRYRYGFPYSWKETPQHCGRFPDNIFKFPHHLSELRLKHLGWTQPAHRLDKFNRNMRLDPDGIYGWREQVQSILDENPRLVEWIE</sequence>
<evidence type="ECO:0000313" key="1">
    <source>
        <dbReference type="EMBL" id="CAH1193765.1"/>
    </source>
</evidence>
<dbReference type="SUPFAM" id="SSF53448">
    <property type="entry name" value="Nucleotide-diphospho-sugar transferases"/>
    <property type="match status" value="2"/>
</dbReference>
<accession>A0ABN8G1P6</accession>
<dbReference type="InterPro" id="IPR050834">
    <property type="entry name" value="Glycosyltransf_2"/>
</dbReference>
<gene>
    <name evidence="1" type="ORF">PAECIP111893_00548</name>
</gene>
<dbReference type="PANTHER" id="PTHR43685">
    <property type="entry name" value="GLYCOSYLTRANSFERASE"/>
    <property type="match status" value="1"/>
</dbReference>
<name>A0ABN8G1P6_9BACL</name>
<comment type="caution">
    <text evidence="1">The sequence shown here is derived from an EMBL/GenBank/DDBJ whole genome shotgun (WGS) entry which is preliminary data.</text>
</comment>
<dbReference type="EMBL" id="CAKMMF010000002">
    <property type="protein sequence ID" value="CAH1193765.1"/>
    <property type="molecule type" value="Genomic_DNA"/>
</dbReference>
<keyword evidence="2" id="KW-1185">Reference proteome</keyword>
<proteinExistence type="predicted"/>
<reference evidence="1" key="1">
    <citation type="submission" date="2022-01" db="EMBL/GenBank/DDBJ databases">
        <authorList>
            <person name="Criscuolo A."/>
        </authorList>
    </citation>
    <scope>NUCLEOTIDE SEQUENCE</scope>
    <source>
        <strain evidence="1">CIP111893</strain>
    </source>
</reference>
<evidence type="ECO:0008006" key="3">
    <source>
        <dbReference type="Google" id="ProtNLM"/>
    </source>
</evidence>
<organism evidence="1 2">
    <name type="scientific">Paenibacillus plantiphilus</name>
    <dbReference type="NCBI Taxonomy" id="2905650"/>
    <lineage>
        <taxon>Bacteria</taxon>
        <taxon>Bacillati</taxon>
        <taxon>Bacillota</taxon>
        <taxon>Bacilli</taxon>
        <taxon>Bacillales</taxon>
        <taxon>Paenibacillaceae</taxon>
        <taxon>Paenibacillus</taxon>
    </lineage>
</organism>
<evidence type="ECO:0000313" key="2">
    <source>
        <dbReference type="Proteomes" id="UP000838686"/>
    </source>
</evidence>
<protein>
    <recommendedName>
        <fullName evidence="3">Glycosyl transferase</fullName>
    </recommendedName>
</protein>
<dbReference type="Gene3D" id="3.90.550.10">
    <property type="entry name" value="Spore Coat Polysaccharide Biosynthesis Protein SpsA, Chain A"/>
    <property type="match status" value="2"/>
</dbReference>
<dbReference type="InterPro" id="IPR029044">
    <property type="entry name" value="Nucleotide-diphossugar_trans"/>
</dbReference>
<dbReference type="PANTHER" id="PTHR43685:SF2">
    <property type="entry name" value="GLYCOSYLTRANSFERASE 2-LIKE DOMAIN-CONTAINING PROTEIN"/>
    <property type="match status" value="1"/>
</dbReference>
<dbReference type="RefSeq" id="WP_236338802.1">
    <property type="nucleotide sequence ID" value="NZ_CAKMMF010000002.1"/>
</dbReference>
<dbReference type="Pfam" id="PF13704">
    <property type="entry name" value="Glyco_tranf_2_4"/>
    <property type="match status" value="1"/>
</dbReference>